<dbReference type="RefSeq" id="WP_152587635.1">
    <property type="nucleotide sequence ID" value="NZ_CP045423.1"/>
</dbReference>
<sequence length="200" mass="20975">MRSGIATGLGLLVFTTLGASGAHAADAKRPSPTAYPAATQPSLLSEFRIGFSAQDPWGPEGRDGSANLTGEILFAKPFTASDLFTSYFIPRPHIGGSLNFDGRTSFAYAGLTWTFNLTPTFFVEGSLGGAIHNGEKNPYGLSGHHQALGCSPLFRESGSVGVRLSANWSVMATVEHLSNAGACSENRGLTNIGARVGYTF</sequence>
<proteinExistence type="predicted"/>
<organism evidence="2 3">
    <name type="scientific">Microvirga thermotolerans</name>
    <dbReference type="NCBI Taxonomy" id="2651334"/>
    <lineage>
        <taxon>Bacteria</taxon>
        <taxon>Pseudomonadati</taxon>
        <taxon>Pseudomonadota</taxon>
        <taxon>Alphaproteobacteria</taxon>
        <taxon>Hyphomicrobiales</taxon>
        <taxon>Methylobacteriaceae</taxon>
        <taxon>Microvirga</taxon>
    </lineage>
</organism>
<evidence type="ECO:0000313" key="2">
    <source>
        <dbReference type="EMBL" id="QFU18004.1"/>
    </source>
</evidence>
<dbReference type="Proteomes" id="UP000325614">
    <property type="component" value="Chromosome"/>
</dbReference>
<dbReference type="Gene3D" id="2.40.160.20">
    <property type="match status" value="1"/>
</dbReference>
<dbReference type="EMBL" id="CP045423">
    <property type="protein sequence ID" value="QFU18004.1"/>
    <property type="molecule type" value="Genomic_DNA"/>
</dbReference>
<dbReference type="KEGG" id="mico:GDR74_03420"/>
<dbReference type="AlphaFoldDB" id="A0A5P9K5V9"/>
<keyword evidence="3" id="KW-1185">Reference proteome</keyword>
<evidence type="ECO:0000256" key="1">
    <source>
        <dbReference type="SAM" id="SignalP"/>
    </source>
</evidence>
<dbReference type="Pfam" id="PF09411">
    <property type="entry name" value="PagL"/>
    <property type="match status" value="1"/>
</dbReference>
<feature type="signal peptide" evidence="1">
    <location>
        <begin position="1"/>
        <end position="24"/>
    </location>
</feature>
<dbReference type="GO" id="GO:0016787">
    <property type="term" value="F:hydrolase activity"/>
    <property type="evidence" value="ECO:0007669"/>
    <property type="project" value="UniProtKB-KW"/>
</dbReference>
<evidence type="ECO:0000313" key="3">
    <source>
        <dbReference type="Proteomes" id="UP000325614"/>
    </source>
</evidence>
<feature type="chain" id="PRO_5025058907" evidence="1">
    <location>
        <begin position="25"/>
        <end position="200"/>
    </location>
</feature>
<keyword evidence="2" id="KW-0378">Hydrolase</keyword>
<accession>A0A5P9K5V9</accession>
<protein>
    <submittedName>
        <fullName evidence="2">Acyloxyacyl hydrolase</fullName>
    </submittedName>
</protein>
<keyword evidence="1" id="KW-0732">Signal</keyword>
<reference evidence="2 3" key="1">
    <citation type="submission" date="2019-10" db="EMBL/GenBank/DDBJ databases">
        <title>Isolation, Identification of Microvirga thermotolerans HR1, a novel thermophilic bacterium and Comparative Genomics of the genus Microvirga.</title>
        <authorList>
            <person name="Li J."/>
            <person name="Zhang W."/>
            <person name="Lin M."/>
            <person name="Wang J."/>
        </authorList>
    </citation>
    <scope>NUCLEOTIDE SEQUENCE [LARGE SCALE GENOMIC DNA]</scope>
    <source>
        <strain evidence="2 3">HR1</strain>
    </source>
</reference>
<name>A0A5P9K5V9_9HYPH</name>
<gene>
    <name evidence="2" type="ORF">GDR74_03420</name>
</gene>
<dbReference type="InterPro" id="IPR018550">
    <property type="entry name" value="Lipid-A_deacylase-rel"/>
</dbReference>